<comment type="caution">
    <text evidence="2">The sequence shown here is derived from an EMBL/GenBank/DDBJ whole genome shotgun (WGS) entry which is preliminary data.</text>
</comment>
<protein>
    <submittedName>
        <fullName evidence="2">Uncharacterized protein</fullName>
    </submittedName>
</protein>
<name>A0AA38IUC7_9CUCU</name>
<accession>A0AA38IUC7</accession>
<sequence>MDSQQAFWEKLKDKYEAKNRILQQREQELKLKLEAMHTILGNCNHNNKPNDVVPTTDKTPTTSSIPASNNAVPTTILPVTNKVQNTSKLNTN</sequence>
<dbReference type="EMBL" id="JALNTZ010000002">
    <property type="protein sequence ID" value="KAJ3662350.1"/>
    <property type="molecule type" value="Genomic_DNA"/>
</dbReference>
<reference evidence="2" key="1">
    <citation type="journal article" date="2023" name="G3 (Bethesda)">
        <title>Whole genome assemblies of Zophobas morio and Tenebrio molitor.</title>
        <authorList>
            <person name="Kaur S."/>
            <person name="Stinson S.A."/>
            <person name="diCenzo G.C."/>
        </authorList>
    </citation>
    <scope>NUCLEOTIDE SEQUENCE</scope>
    <source>
        <strain evidence="2">QUZm001</strain>
    </source>
</reference>
<gene>
    <name evidence="2" type="ORF">Zmor_006704</name>
</gene>
<feature type="region of interest" description="Disordered" evidence="1">
    <location>
        <begin position="42"/>
        <end position="73"/>
    </location>
</feature>
<evidence type="ECO:0000256" key="1">
    <source>
        <dbReference type="SAM" id="MobiDB-lite"/>
    </source>
</evidence>
<keyword evidence="3" id="KW-1185">Reference proteome</keyword>
<evidence type="ECO:0000313" key="3">
    <source>
        <dbReference type="Proteomes" id="UP001168821"/>
    </source>
</evidence>
<dbReference type="Proteomes" id="UP001168821">
    <property type="component" value="Unassembled WGS sequence"/>
</dbReference>
<proteinExistence type="predicted"/>
<dbReference type="AlphaFoldDB" id="A0AA38IUC7"/>
<feature type="compositionally biased region" description="Low complexity" evidence="1">
    <location>
        <begin position="51"/>
        <end position="64"/>
    </location>
</feature>
<organism evidence="2 3">
    <name type="scientific">Zophobas morio</name>
    <dbReference type="NCBI Taxonomy" id="2755281"/>
    <lineage>
        <taxon>Eukaryota</taxon>
        <taxon>Metazoa</taxon>
        <taxon>Ecdysozoa</taxon>
        <taxon>Arthropoda</taxon>
        <taxon>Hexapoda</taxon>
        <taxon>Insecta</taxon>
        <taxon>Pterygota</taxon>
        <taxon>Neoptera</taxon>
        <taxon>Endopterygota</taxon>
        <taxon>Coleoptera</taxon>
        <taxon>Polyphaga</taxon>
        <taxon>Cucujiformia</taxon>
        <taxon>Tenebrionidae</taxon>
        <taxon>Zophobas</taxon>
    </lineage>
</organism>
<evidence type="ECO:0000313" key="2">
    <source>
        <dbReference type="EMBL" id="KAJ3662350.1"/>
    </source>
</evidence>